<dbReference type="InterPro" id="IPR041617">
    <property type="entry name" value="TPR_MalT"/>
</dbReference>
<dbReference type="InterPro" id="IPR036388">
    <property type="entry name" value="WH-like_DNA-bd_sf"/>
</dbReference>
<dbReference type="SUPFAM" id="SSF48452">
    <property type="entry name" value="TPR-like"/>
    <property type="match status" value="1"/>
</dbReference>
<dbReference type="SUPFAM" id="SSF52540">
    <property type="entry name" value="P-loop containing nucleoside triphosphate hydrolases"/>
    <property type="match status" value="1"/>
</dbReference>
<feature type="compositionally biased region" description="Low complexity" evidence="4">
    <location>
        <begin position="49"/>
        <end position="60"/>
    </location>
</feature>
<evidence type="ECO:0000256" key="2">
    <source>
        <dbReference type="ARBA" id="ARBA00023125"/>
    </source>
</evidence>
<dbReference type="SUPFAM" id="SSF46894">
    <property type="entry name" value="C-terminal effector domain of the bipartite response regulators"/>
    <property type="match status" value="1"/>
</dbReference>
<gene>
    <name evidence="6" type="ORF">DFR24_2166</name>
</gene>
<evidence type="ECO:0000256" key="1">
    <source>
        <dbReference type="ARBA" id="ARBA00023015"/>
    </source>
</evidence>
<keyword evidence="7" id="KW-1185">Reference proteome</keyword>
<dbReference type="Pfam" id="PF25873">
    <property type="entry name" value="WHD_MalT"/>
    <property type="match status" value="1"/>
</dbReference>
<sequence length="958" mass="105547">MTSSDSSKSRATQKPAPHLGPLSVHEAHGERETSPAMIRKSAKTKGSAKKAPAPDAAAPLPAVASSVTSTASSPNARSSIVRHRLLDRLGADPRPRLIVVQGPAGYGKTSLLRQHCERRAALGERIGWVRMDAQSGDAAHFLRLLCDAVEGLDTGARKRGATPSQERPATLQDLLRSLVRVREPVVLVVDNFETAASAHFEAVFAQVVRGLPMSVQLCVGTRVLPTARLARLQIRDGTVVVANEELCFRPSETIEFFREFSSLRPEEVAEIHERTDGWPAALQAFRLCLRRGARFRAEAYAGKGVTRELIDFLAAEMFDNLAPALGTLLLELAIPEKLSPALVEHITGEPRGAERLAEIERAGLFLAQVDLEGNWLRFHNLFRQFLLVRAAALFPAEDLRRRHRRIAEWYADNGLREEAIQHWLEAGETDRAANLLAGIVDALVAQERLGLIETYAEKLPATALLGHDNLVHAAIIAYGFRRAFDKADRLLQLHRERLEKSGAGRAQIGLHNFSRLFVLAAQDRIEELGAVGAETAQQLDDRSGFPYAVTFNSRAMLCIGRGECEEARSLAMQARPLHDRDHNLFGQAYQDAIYSMSLSVQGRIDDAVRGLTTALKRTEERAFGSVSAGSVAAAYLASHLYEQNRLVEAETLIGDYGQLVEQQAIVDAVATMNITRARIAHLAGRRGEAEEALERTLYLGYRHSLERLVIYAHAELARQATLDGQLDQAERWLRELPAAFRDEPREGLMFHAGEAEACTVTYARWLIRCDRQAEARVLLGGEIRRAVAARRRRREMKLRLLNAMAFRSADKANLAGRALLEALEIGAAGGFVRSFLDEGAPALALMKQVRAPRGVQPDAVLAYLEKLLVAAGEGGEADAKTGDAGGAGTADRLIESLTERERNLLRFVSAGLSNRDLAERLSVSTNTVKWHLRNIFEKLRIKNRVQAIALARRFGLIE</sequence>
<dbReference type="InterPro" id="IPR041664">
    <property type="entry name" value="AAA_16"/>
</dbReference>
<dbReference type="SMART" id="SM00421">
    <property type="entry name" value="HTH_LUXR"/>
    <property type="match status" value="1"/>
</dbReference>
<dbReference type="CDD" id="cd06170">
    <property type="entry name" value="LuxR_C_like"/>
    <property type="match status" value="1"/>
</dbReference>
<organism evidence="6 7">
    <name type="scientific">Panacagrimonas perspica</name>
    <dbReference type="NCBI Taxonomy" id="381431"/>
    <lineage>
        <taxon>Bacteria</taxon>
        <taxon>Pseudomonadati</taxon>
        <taxon>Pseudomonadota</taxon>
        <taxon>Gammaproteobacteria</taxon>
        <taxon>Nevskiales</taxon>
        <taxon>Nevskiaceae</taxon>
        <taxon>Panacagrimonas</taxon>
    </lineage>
</organism>
<comment type="caution">
    <text evidence="6">The sequence shown here is derived from an EMBL/GenBank/DDBJ whole genome shotgun (WGS) entry which is preliminary data.</text>
</comment>
<dbReference type="PANTHER" id="PTHR44688:SF16">
    <property type="entry name" value="DNA-BINDING TRANSCRIPTIONAL ACTIVATOR DEVR_DOSR"/>
    <property type="match status" value="1"/>
</dbReference>
<dbReference type="InterPro" id="IPR016032">
    <property type="entry name" value="Sig_transdc_resp-reg_C-effctor"/>
</dbReference>
<dbReference type="Pfam" id="PF17874">
    <property type="entry name" value="TPR_MalT"/>
    <property type="match status" value="1"/>
</dbReference>
<proteinExistence type="predicted"/>
<dbReference type="Gene3D" id="1.25.40.10">
    <property type="entry name" value="Tetratricopeptide repeat domain"/>
    <property type="match status" value="1"/>
</dbReference>
<keyword evidence="2" id="KW-0238">DNA-binding</keyword>
<accession>A0A4R7PG44</accession>
<evidence type="ECO:0000259" key="5">
    <source>
        <dbReference type="PROSITE" id="PS50043"/>
    </source>
</evidence>
<dbReference type="Pfam" id="PF00196">
    <property type="entry name" value="GerE"/>
    <property type="match status" value="1"/>
</dbReference>
<dbReference type="Pfam" id="PF13191">
    <property type="entry name" value="AAA_16"/>
    <property type="match status" value="1"/>
</dbReference>
<name>A0A4R7PG44_9GAMM</name>
<dbReference type="AlphaFoldDB" id="A0A4R7PG44"/>
<evidence type="ECO:0000313" key="6">
    <source>
        <dbReference type="EMBL" id="TDU32762.1"/>
    </source>
</evidence>
<feature type="domain" description="HTH luxR-type" evidence="5">
    <location>
        <begin position="890"/>
        <end position="955"/>
    </location>
</feature>
<reference evidence="6 7" key="1">
    <citation type="submission" date="2019-03" db="EMBL/GenBank/DDBJ databases">
        <title>Genomic Encyclopedia of Type Strains, Phase IV (KMG-IV): sequencing the most valuable type-strain genomes for metagenomic binning, comparative biology and taxonomic classification.</title>
        <authorList>
            <person name="Goeker M."/>
        </authorList>
    </citation>
    <scope>NUCLEOTIDE SEQUENCE [LARGE SCALE GENOMIC DNA]</scope>
    <source>
        <strain evidence="6 7">DSM 26377</strain>
    </source>
</reference>
<dbReference type="InterPro" id="IPR059106">
    <property type="entry name" value="WHD_MalT"/>
</dbReference>
<dbReference type="Gene3D" id="1.10.10.10">
    <property type="entry name" value="Winged helix-like DNA-binding domain superfamily/Winged helix DNA-binding domain"/>
    <property type="match status" value="1"/>
</dbReference>
<dbReference type="PROSITE" id="PS50043">
    <property type="entry name" value="HTH_LUXR_2"/>
    <property type="match status" value="1"/>
</dbReference>
<dbReference type="Proteomes" id="UP000295341">
    <property type="component" value="Unassembled WGS sequence"/>
</dbReference>
<evidence type="ECO:0000256" key="3">
    <source>
        <dbReference type="ARBA" id="ARBA00023163"/>
    </source>
</evidence>
<feature type="region of interest" description="Disordered" evidence="4">
    <location>
        <begin position="1"/>
        <end position="60"/>
    </location>
</feature>
<dbReference type="Gene3D" id="3.40.50.300">
    <property type="entry name" value="P-loop containing nucleotide triphosphate hydrolases"/>
    <property type="match status" value="1"/>
</dbReference>
<evidence type="ECO:0000256" key="4">
    <source>
        <dbReference type="SAM" id="MobiDB-lite"/>
    </source>
</evidence>
<dbReference type="PANTHER" id="PTHR44688">
    <property type="entry name" value="DNA-BINDING TRANSCRIPTIONAL ACTIVATOR DEVR_DOSR"/>
    <property type="match status" value="1"/>
</dbReference>
<dbReference type="GO" id="GO:0006355">
    <property type="term" value="P:regulation of DNA-templated transcription"/>
    <property type="evidence" value="ECO:0007669"/>
    <property type="project" value="InterPro"/>
</dbReference>
<dbReference type="InterPro" id="IPR027417">
    <property type="entry name" value="P-loop_NTPase"/>
</dbReference>
<keyword evidence="1" id="KW-0805">Transcription regulation</keyword>
<dbReference type="InterPro" id="IPR000792">
    <property type="entry name" value="Tscrpt_reg_LuxR_C"/>
</dbReference>
<feature type="compositionally biased region" description="Polar residues" evidence="4">
    <location>
        <begin position="1"/>
        <end position="12"/>
    </location>
</feature>
<dbReference type="EMBL" id="SOBT01000008">
    <property type="protein sequence ID" value="TDU32762.1"/>
    <property type="molecule type" value="Genomic_DNA"/>
</dbReference>
<dbReference type="PRINTS" id="PR00038">
    <property type="entry name" value="HTHLUXR"/>
</dbReference>
<keyword evidence="3" id="KW-0804">Transcription</keyword>
<evidence type="ECO:0000313" key="7">
    <source>
        <dbReference type="Proteomes" id="UP000295341"/>
    </source>
</evidence>
<protein>
    <submittedName>
        <fullName evidence="6">LuxR family maltose regulon positive regulatory protein</fullName>
    </submittedName>
</protein>
<dbReference type="GO" id="GO:0003677">
    <property type="term" value="F:DNA binding"/>
    <property type="evidence" value="ECO:0007669"/>
    <property type="project" value="UniProtKB-KW"/>
</dbReference>
<dbReference type="InterPro" id="IPR011990">
    <property type="entry name" value="TPR-like_helical_dom_sf"/>
</dbReference>